<feature type="compositionally biased region" description="Low complexity" evidence="1">
    <location>
        <begin position="1"/>
        <end position="16"/>
    </location>
</feature>
<comment type="caution">
    <text evidence="2">The sequence shown here is derived from an EMBL/GenBank/DDBJ whole genome shotgun (WGS) entry which is preliminary data.</text>
</comment>
<dbReference type="AlphaFoldDB" id="A0A448X1C7"/>
<proteinExistence type="predicted"/>
<evidence type="ECO:0000313" key="2">
    <source>
        <dbReference type="EMBL" id="VEL25343.1"/>
    </source>
</evidence>
<accession>A0A448X1C7</accession>
<dbReference type="Proteomes" id="UP000784294">
    <property type="component" value="Unassembled WGS sequence"/>
</dbReference>
<gene>
    <name evidence="2" type="ORF">PXEA_LOCUS18783</name>
</gene>
<sequence>MRTTLLLRRSRASSSHTRNHFSASMKASPRAIGRRSDPTAQQPGFKSLKATPRVYSRPGRLSGSYRVRVSLNTTRY</sequence>
<evidence type="ECO:0000256" key="1">
    <source>
        <dbReference type="SAM" id="MobiDB-lite"/>
    </source>
</evidence>
<name>A0A448X1C7_9PLAT</name>
<dbReference type="EMBL" id="CAAALY010073241">
    <property type="protein sequence ID" value="VEL25343.1"/>
    <property type="molecule type" value="Genomic_DNA"/>
</dbReference>
<reference evidence="2" key="1">
    <citation type="submission" date="2018-11" db="EMBL/GenBank/DDBJ databases">
        <authorList>
            <consortium name="Pathogen Informatics"/>
        </authorList>
    </citation>
    <scope>NUCLEOTIDE SEQUENCE</scope>
</reference>
<feature type="region of interest" description="Disordered" evidence="1">
    <location>
        <begin position="1"/>
        <end position="60"/>
    </location>
</feature>
<organism evidence="2 3">
    <name type="scientific">Protopolystoma xenopodis</name>
    <dbReference type="NCBI Taxonomy" id="117903"/>
    <lineage>
        <taxon>Eukaryota</taxon>
        <taxon>Metazoa</taxon>
        <taxon>Spiralia</taxon>
        <taxon>Lophotrochozoa</taxon>
        <taxon>Platyhelminthes</taxon>
        <taxon>Monogenea</taxon>
        <taxon>Polyopisthocotylea</taxon>
        <taxon>Polystomatidea</taxon>
        <taxon>Polystomatidae</taxon>
        <taxon>Protopolystoma</taxon>
    </lineage>
</organism>
<evidence type="ECO:0000313" key="3">
    <source>
        <dbReference type="Proteomes" id="UP000784294"/>
    </source>
</evidence>
<protein>
    <submittedName>
        <fullName evidence="2">Uncharacterized protein</fullName>
    </submittedName>
</protein>
<keyword evidence="3" id="KW-1185">Reference proteome</keyword>